<dbReference type="EMBL" id="HBUF01594063">
    <property type="protein sequence ID" value="CAG6774221.1"/>
    <property type="molecule type" value="Transcribed_RNA"/>
</dbReference>
<evidence type="ECO:0000313" key="9">
    <source>
        <dbReference type="EMBL" id="CAG6634463.1"/>
    </source>
</evidence>
<evidence type="ECO:0000256" key="8">
    <source>
        <dbReference type="SAM" id="Phobius"/>
    </source>
</evidence>
<keyword evidence="3" id="KW-0256">Endoplasmic reticulum</keyword>
<dbReference type="Pfam" id="PF11712">
    <property type="entry name" value="Vma12"/>
    <property type="match status" value="1"/>
</dbReference>
<evidence type="ECO:0000256" key="7">
    <source>
        <dbReference type="SAM" id="MobiDB-lite"/>
    </source>
</evidence>
<keyword evidence="4 8" id="KW-1133">Transmembrane helix</keyword>
<dbReference type="EMBL" id="HBUF01594061">
    <property type="protein sequence ID" value="CAG6774218.1"/>
    <property type="molecule type" value="Transcribed_RNA"/>
</dbReference>
<dbReference type="PANTHER" id="PTHR31394">
    <property type="entry name" value="TRANSMEMBRANE PROTEIN 199"/>
    <property type="match status" value="1"/>
</dbReference>
<dbReference type="EMBL" id="HBUF01244708">
    <property type="protein sequence ID" value="CAG6678072.1"/>
    <property type="molecule type" value="Transcribed_RNA"/>
</dbReference>
<evidence type="ECO:0000256" key="6">
    <source>
        <dbReference type="SAM" id="Coils"/>
    </source>
</evidence>
<feature type="region of interest" description="Disordered" evidence="7">
    <location>
        <begin position="216"/>
        <end position="238"/>
    </location>
</feature>
<evidence type="ECO:0000256" key="2">
    <source>
        <dbReference type="ARBA" id="ARBA00022692"/>
    </source>
</evidence>
<evidence type="ECO:0000256" key="3">
    <source>
        <dbReference type="ARBA" id="ARBA00022824"/>
    </source>
</evidence>
<dbReference type="EMBL" id="HBUF01594062">
    <property type="protein sequence ID" value="CAG6774220.1"/>
    <property type="molecule type" value="Transcribed_RNA"/>
</dbReference>
<dbReference type="InterPro" id="IPR021013">
    <property type="entry name" value="ATPase_Vma12"/>
</dbReference>
<feature type="transmembrane region" description="Helical" evidence="8">
    <location>
        <begin position="145"/>
        <end position="169"/>
    </location>
</feature>
<feature type="compositionally biased region" description="Basic and acidic residues" evidence="7">
    <location>
        <begin position="229"/>
        <end position="238"/>
    </location>
</feature>
<evidence type="ECO:0000256" key="5">
    <source>
        <dbReference type="ARBA" id="ARBA00023136"/>
    </source>
</evidence>
<accession>A0A8D8QM06</accession>
<dbReference type="EMBL" id="HBUF01086405">
    <property type="protein sequence ID" value="CAG6634460.1"/>
    <property type="molecule type" value="Transcribed_RNA"/>
</dbReference>
<protein>
    <submittedName>
        <fullName evidence="9">Transmembrane protein 199</fullName>
    </submittedName>
</protein>
<dbReference type="GO" id="GO:0005789">
    <property type="term" value="C:endoplasmic reticulum membrane"/>
    <property type="evidence" value="ECO:0007669"/>
    <property type="project" value="UniProtKB-SubCell"/>
</dbReference>
<name>A0A8D8QM06_9HEMI</name>
<dbReference type="EMBL" id="HBUF01244710">
    <property type="protein sequence ID" value="CAG6678077.1"/>
    <property type="molecule type" value="Transcribed_RNA"/>
</dbReference>
<dbReference type="EMBL" id="HBUF01086406">
    <property type="protein sequence ID" value="CAG6634461.1"/>
    <property type="molecule type" value="Transcribed_RNA"/>
</dbReference>
<dbReference type="EMBL" id="HBUF01086407">
    <property type="protein sequence ID" value="CAG6634463.1"/>
    <property type="molecule type" value="Transcribed_RNA"/>
</dbReference>
<evidence type="ECO:0000256" key="1">
    <source>
        <dbReference type="ARBA" id="ARBA00004477"/>
    </source>
</evidence>
<dbReference type="GO" id="GO:0070072">
    <property type="term" value="P:vacuolar proton-transporting V-type ATPase complex assembly"/>
    <property type="evidence" value="ECO:0007669"/>
    <property type="project" value="InterPro"/>
</dbReference>
<dbReference type="AlphaFoldDB" id="A0A8D8QM06"/>
<feature type="coiled-coil region" evidence="6">
    <location>
        <begin position="101"/>
        <end position="128"/>
    </location>
</feature>
<keyword evidence="5 8" id="KW-0472">Membrane</keyword>
<dbReference type="EMBL" id="HBUF01244709">
    <property type="protein sequence ID" value="CAG6678074.1"/>
    <property type="molecule type" value="Transcribed_RNA"/>
</dbReference>
<reference evidence="9" key="1">
    <citation type="submission" date="2021-05" db="EMBL/GenBank/DDBJ databases">
        <authorList>
            <person name="Alioto T."/>
            <person name="Alioto T."/>
            <person name="Gomez Garrido J."/>
        </authorList>
    </citation>
    <scope>NUCLEOTIDE SEQUENCE</scope>
</reference>
<comment type="subcellular location">
    <subcellularLocation>
        <location evidence="1">Endoplasmic reticulum membrane</location>
        <topology evidence="1">Multi-pass membrane protein</topology>
    </subcellularLocation>
</comment>
<dbReference type="EMBL" id="HBUF01086404">
    <property type="protein sequence ID" value="CAG6634458.1"/>
    <property type="molecule type" value="Transcribed_RNA"/>
</dbReference>
<dbReference type="PANTHER" id="PTHR31394:SF1">
    <property type="entry name" value="TRANSMEMBRANE PROTEIN 199"/>
    <property type="match status" value="1"/>
</dbReference>
<proteinExistence type="predicted"/>
<keyword evidence="6" id="KW-0175">Coiled coil</keyword>
<sequence>MVQQLKIKVNDKLKDVVQTNVQLGSQPNIPPNIETLLKSSTKHAKDKTKLPDIFLEIDDIKWLHAHVVGGLGDVFLHELISGEDIVLPEPEVLPRNPELEARIQRLKVQQMEREYRSMTKNVDSVRVNHPEDTISYQMKQINRQLIAVVQFIVSVGAGFTFGFIGVELIVGDLDFGFRLLLGVICALIIALAEIYFLAKKLADDLVPPLPPGEAGGLATASGGGGTKENVVKGKSHQD</sequence>
<feature type="transmembrane region" description="Helical" evidence="8">
    <location>
        <begin position="175"/>
        <end position="198"/>
    </location>
</feature>
<keyword evidence="2 8" id="KW-0812">Transmembrane</keyword>
<evidence type="ECO:0000256" key="4">
    <source>
        <dbReference type="ARBA" id="ARBA00022989"/>
    </source>
</evidence>
<organism evidence="9">
    <name type="scientific">Cacopsylla melanoneura</name>
    <dbReference type="NCBI Taxonomy" id="428564"/>
    <lineage>
        <taxon>Eukaryota</taxon>
        <taxon>Metazoa</taxon>
        <taxon>Ecdysozoa</taxon>
        <taxon>Arthropoda</taxon>
        <taxon>Hexapoda</taxon>
        <taxon>Insecta</taxon>
        <taxon>Pterygota</taxon>
        <taxon>Neoptera</taxon>
        <taxon>Paraneoptera</taxon>
        <taxon>Hemiptera</taxon>
        <taxon>Sternorrhyncha</taxon>
        <taxon>Psylloidea</taxon>
        <taxon>Psyllidae</taxon>
        <taxon>Psyllinae</taxon>
        <taxon>Cacopsylla</taxon>
    </lineage>
</organism>